<dbReference type="SMART" id="SM00267">
    <property type="entry name" value="GGDEF"/>
    <property type="match status" value="1"/>
</dbReference>
<protein>
    <recommendedName>
        <fullName evidence="1">diguanylate cyclase</fullName>
        <ecNumber evidence="1">2.7.7.65</ecNumber>
    </recommendedName>
</protein>
<evidence type="ECO:0000256" key="1">
    <source>
        <dbReference type="ARBA" id="ARBA00012528"/>
    </source>
</evidence>
<keyword evidence="3" id="KW-0812">Transmembrane</keyword>
<gene>
    <name evidence="5" type="ORF">HAQ05_27290</name>
</gene>
<evidence type="ECO:0000313" key="5">
    <source>
        <dbReference type="EMBL" id="MBD1602386.1"/>
    </source>
</evidence>
<keyword evidence="3" id="KW-0472">Membrane</keyword>
<feature type="transmembrane region" description="Helical" evidence="3">
    <location>
        <begin position="177"/>
        <end position="193"/>
    </location>
</feature>
<evidence type="ECO:0000256" key="2">
    <source>
        <dbReference type="ARBA" id="ARBA00034247"/>
    </source>
</evidence>
<reference evidence="5 6" key="1">
    <citation type="journal article" date="2020" name="Insects">
        <title>Bacteria Belonging to Pseudomonas typographi sp. nov. from the Bark Beetle Ips typographus Have Genomic Potential to Aid in the Host Ecology.</title>
        <authorList>
            <person name="Peral-Aranega E."/>
            <person name="Saati-Santamaria Z."/>
            <person name="Kolarik M."/>
            <person name="Rivas R."/>
            <person name="Garcia-Fraile P."/>
        </authorList>
    </citation>
    <scope>NUCLEOTIDE SEQUENCE [LARGE SCALE GENOMIC DNA]</scope>
    <source>
        <strain evidence="5 6">CA3A</strain>
    </source>
</reference>
<proteinExistence type="predicted"/>
<keyword evidence="3" id="KW-1133">Transmembrane helix</keyword>
<organism evidence="5 6">
    <name type="scientific">Pseudomonas typographi</name>
    <dbReference type="NCBI Taxonomy" id="2715964"/>
    <lineage>
        <taxon>Bacteria</taxon>
        <taxon>Pseudomonadati</taxon>
        <taxon>Pseudomonadota</taxon>
        <taxon>Gammaproteobacteria</taxon>
        <taxon>Pseudomonadales</taxon>
        <taxon>Pseudomonadaceae</taxon>
        <taxon>Pseudomonas</taxon>
    </lineage>
</organism>
<dbReference type="CDD" id="cd01949">
    <property type="entry name" value="GGDEF"/>
    <property type="match status" value="1"/>
</dbReference>
<dbReference type="EMBL" id="JAAOCA010000069">
    <property type="protein sequence ID" value="MBD1602386.1"/>
    <property type="molecule type" value="Genomic_DNA"/>
</dbReference>
<feature type="transmembrane region" description="Helical" evidence="3">
    <location>
        <begin position="98"/>
        <end position="122"/>
    </location>
</feature>
<keyword evidence="6" id="KW-1185">Reference proteome</keyword>
<dbReference type="EC" id="2.7.7.65" evidence="1"/>
<dbReference type="RefSeq" id="WP_190427310.1">
    <property type="nucleotide sequence ID" value="NZ_JAAOCA010000069.1"/>
</dbReference>
<feature type="domain" description="GGDEF" evidence="4">
    <location>
        <begin position="253"/>
        <end position="389"/>
    </location>
</feature>
<dbReference type="Pfam" id="PF00990">
    <property type="entry name" value="GGDEF"/>
    <property type="match status" value="1"/>
</dbReference>
<accession>A0ABR7ZA01</accession>
<dbReference type="NCBIfam" id="TIGR00254">
    <property type="entry name" value="GGDEF"/>
    <property type="match status" value="1"/>
</dbReference>
<evidence type="ECO:0000256" key="3">
    <source>
        <dbReference type="SAM" id="Phobius"/>
    </source>
</evidence>
<dbReference type="InterPro" id="IPR000160">
    <property type="entry name" value="GGDEF_dom"/>
</dbReference>
<dbReference type="PROSITE" id="PS50887">
    <property type="entry name" value="GGDEF"/>
    <property type="match status" value="1"/>
</dbReference>
<dbReference type="PANTHER" id="PTHR45138:SF9">
    <property type="entry name" value="DIGUANYLATE CYCLASE DGCM-RELATED"/>
    <property type="match status" value="1"/>
</dbReference>
<dbReference type="InterPro" id="IPR029787">
    <property type="entry name" value="Nucleotide_cyclase"/>
</dbReference>
<dbReference type="InterPro" id="IPR043128">
    <property type="entry name" value="Rev_trsase/Diguanyl_cyclase"/>
</dbReference>
<dbReference type="SUPFAM" id="SSF55073">
    <property type="entry name" value="Nucleotide cyclase"/>
    <property type="match status" value="1"/>
</dbReference>
<comment type="catalytic activity">
    <reaction evidence="2">
        <text>2 GTP = 3',3'-c-di-GMP + 2 diphosphate</text>
        <dbReference type="Rhea" id="RHEA:24898"/>
        <dbReference type="ChEBI" id="CHEBI:33019"/>
        <dbReference type="ChEBI" id="CHEBI:37565"/>
        <dbReference type="ChEBI" id="CHEBI:58805"/>
        <dbReference type="EC" id="2.7.7.65"/>
    </reaction>
</comment>
<dbReference type="Gene3D" id="3.30.70.270">
    <property type="match status" value="1"/>
</dbReference>
<evidence type="ECO:0000259" key="4">
    <source>
        <dbReference type="PROSITE" id="PS50887"/>
    </source>
</evidence>
<feature type="transmembrane region" description="Helical" evidence="3">
    <location>
        <begin position="41"/>
        <end position="61"/>
    </location>
</feature>
<feature type="transmembrane region" description="Helical" evidence="3">
    <location>
        <begin position="128"/>
        <end position="148"/>
    </location>
</feature>
<feature type="transmembrane region" description="Helical" evidence="3">
    <location>
        <begin position="67"/>
        <end position="86"/>
    </location>
</feature>
<dbReference type="InterPro" id="IPR050469">
    <property type="entry name" value="Diguanylate_Cyclase"/>
</dbReference>
<name>A0ABR7ZA01_9PSED</name>
<sequence length="391" mass="42674">MASALKAIGAAVRRALDFPSDIHSLKNSALVDLERRAYPGAFVYLPCWIAITYFSGLATAAPVTANYLGAVLAMMLILRIGLHIYFERLLAVSEPWARGLLLVLILAASTFFGFVVAASLYLPELAPALYPLIVVNAVLCTGATLILAIDPMLRYGLPAVMLLPFMAALAGKGSSANLTFSALVLVNMLYLVIASKHAHVDYWDGLRLRAQLQTQSALFEKQSLTDGLTGIHNRLSGQRRLEDEWARAVRSRWPLTAMLIDIDHFKQINDTYGHPFGDECLIAIAHTLQAGASRGEDFAARFGGEEFLILLPSTPSDGGLCVAERLRASINDIRVNYRGTPVPVTCSIGLATIYPEVEMEGPSLLLERADKALYLAKQKGRNRVEAEDYDP</sequence>
<evidence type="ECO:0000313" key="6">
    <source>
        <dbReference type="Proteomes" id="UP000805841"/>
    </source>
</evidence>
<feature type="transmembrane region" description="Helical" evidence="3">
    <location>
        <begin position="155"/>
        <end position="171"/>
    </location>
</feature>
<dbReference type="PANTHER" id="PTHR45138">
    <property type="entry name" value="REGULATORY COMPONENTS OF SENSORY TRANSDUCTION SYSTEM"/>
    <property type="match status" value="1"/>
</dbReference>
<comment type="caution">
    <text evidence="5">The sequence shown here is derived from an EMBL/GenBank/DDBJ whole genome shotgun (WGS) entry which is preliminary data.</text>
</comment>
<dbReference type="Proteomes" id="UP000805841">
    <property type="component" value="Unassembled WGS sequence"/>
</dbReference>